<dbReference type="SMART" id="SM00922">
    <property type="entry name" value="MR_MLE"/>
    <property type="match status" value="1"/>
</dbReference>
<dbReference type="InterPro" id="IPR029017">
    <property type="entry name" value="Enolase-like_N"/>
</dbReference>
<keyword evidence="4" id="KW-1185">Reference proteome</keyword>
<organism evidence="3 4">
    <name type="scientific">Chryseosolibacter histidini</name>
    <dbReference type="NCBI Taxonomy" id="2782349"/>
    <lineage>
        <taxon>Bacteria</taxon>
        <taxon>Pseudomonadati</taxon>
        <taxon>Bacteroidota</taxon>
        <taxon>Cytophagia</taxon>
        <taxon>Cytophagales</taxon>
        <taxon>Chryseotaleaceae</taxon>
        <taxon>Chryseosolibacter</taxon>
    </lineage>
</organism>
<dbReference type="InterPro" id="IPR036849">
    <property type="entry name" value="Enolase-like_C_sf"/>
</dbReference>
<sequence>MPLRASYFKRVFQFNFKARTSRGLMRDKVSWFIKLHHAGDDEVYGLGECGPLPGLSIDARPDFEERLAEIVSRFNEARFESFRAEDVLKVVPPEFPSIIFGFETAAYDLVNGGKRVIFKNHFLEGYRIPINGLIWMGDIDFMMGQISIKVSEGFRCIKLKVGGLDFDRECDVLNYIRKRYFRDNVILRLDANGAFKLDDVLYKLEELSKFTIHSIEQPIKPGLPEMEELCRKSPIPIALDEELIGKTTDEEKASLLQRLKPQYIILKPTLHGGLQGCASWINIAAQNNIGWWVTSALESSVGLNAICQFTANYNIETPQGLGTGGIYDNNIESPLEVKNGEIYWNAKEKWNLEEIAESF</sequence>
<dbReference type="SUPFAM" id="SSF51604">
    <property type="entry name" value="Enolase C-terminal domain-like"/>
    <property type="match status" value="1"/>
</dbReference>
<name>A0AAP2DJK1_9BACT</name>
<proteinExistence type="predicted"/>
<reference evidence="3 4" key="1">
    <citation type="submission" date="2021-05" db="EMBL/GenBank/DDBJ databases">
        <title>A Polyphasic approach of four new species of the genus Ohtaekwangia: Ohtaekwangia histidinii sp. nov., Ohtaekwangia cretensis sp. nov., Ohtaekwangia indiensis sp. nov., Ohtaekwangia reichenbachii sp. nov. from diverse environment.</title>
        <authorList>
            <person name="Octaviana S."/>
        </authorList>
    </citation>
    <scope>NUCLEOTIDE SEQUENCE [LARGE SCALE GENOMIC DNA]</scope>
    <source>
        <strain evidence="3 4">PWU4</strain>
    </source>
</reference>
<comment type="caution">
    <text evidence="3">The sequence shown here is derived from an EMBL/GenBank/DDBJ whole genome shotgun (WGS) entry which is preliminary data.</text>
</comment>
<dbReference type="InterPro" id="IPR029065">
    <property type="entry name" value="Enolase_C-like"/>
</dbReference>
<protein>
    <submittedName>
        <fullName evidence="3">O-succinylbenzoate synthase</fullName>
    </submittedName>
</protein>
<dbReference type="GO" id="GO:0046872">
    <property type="term" value="F:metal ion binding"/>
    <property type="evidence" value="ECO:0007669"/>
    <property type="project" value="UniProtKB-KW"/>
</dbReference>
<feature type="domain" description="Mandelate racemase/muconate lactonizing enzyme C-terminal" evidence="2">
    <location>
        <begin position="139"/>
        <end position="236"/>
    </location>
</feature>
<dbReference type="SFLD" id="SFLDF00009">
    <property type="entry name" value="o-succinylbenzoate_synthase"/>
    <property type="match status" value="1"/>
</dbReference>
<dbReference type="Proteomes" id="UP001319200">
    <property type="component" value="Unassembled WGS sequence"/>
</dbReference>
<dbReference type="SUPFAM" id="SSF54826">
    <property type="entry name" value="Enolase N-terminal domain-like"/>
    <property type="match status" value="1"/>
</dbReference>
<gene>
    <name evidence="3" type="ORF">KK083_11350</name>
</gene>
<dbReference type="RefSeq" id="WP_254163345.1">
    <property type="nucleotide sequence ID" value="NZ_JAHESF010000009.1"/>
</dbReference>
<dbReference type="GO" id="GO:0016854">
    <property type="term" value="F:racemase and epimerase activity"/>
    <property type="evidence" value="ECO:0007669"/>
    <property type="project" value="UniProtKB-ARBA"/>
</dbReference>
<evidence type="ECO:0000259" key="2">
    <source>
        <dbReference type="SMART" id="SM00922"/>
    </source>
</evidence>
<dbReference type="CDD" id="cd03320">
    <property type="entry name" value="OSBS"/>
    <property type="match status" value="1"/>
</dbReference>
<evidence type="ECO:0000313" key="3">
    <source>
        <dbReference type="EMBL" id="MBT1697475.1"/>
    </source>
</evidence>
<keyword evidence="1" id="KW-0479">Metal-binding</keyword>
<dbReference type="Pfam" id="PF13378">
    <property type="entry name" value="MR_MLE_C"/>
    <property type="match status" value="1"/>
</dbReference>
<evidence type="ECO:0000256" key="1">
    <source>
        <dbReference type="ARBA" id="ARBA00022723"/>
    </source>
</evidence>
<dbReference type="Gene3D" id="3.20.20.120">
    <property type="entry name" value="Enolase-like C-terminal domain"/>
    <property type="match status" value="1"/>
</dbReference>
<dbReference type="SFLD" id="SFLDG00180">
    <property type="entry name" value="muconate_cycloisomerase"/>
    <property type="match status" value="1"/>
</dbReference>
<accession>A0AAP2DJK1</accession>
<dbReference type="InterPro" id="IPR013342">
    <property type="entry name" value="Mandelate_racemase_C"/>
</dbReference>
<evidence type="ECO:0000313" key="4">
    <source>
        <dbReference type="Proteomes" id="UP001319200"/>
    </source>
</evidence>
<dbReference type="PANTHER" id="PTHR48073:SF2">
    <property type="entry name" value="O-SUCCINYLBENZOATE SYNTHASE"/>
    <property type="match status" value="1"/>
</dbReference>
<dbReference type="SFLD" id="SFLDS00001">
    <property type="entry name" value="Enolase"/>
    <property type="match status" value="1"/>
</dbReference>
<dbReference type="AlphaFoldDB" id="A0AAP2DJK1"/>
<dbReference type="Gene3D" id="3.30.390.10">
    <property type="entry name" value="Enolase-like, N-terminal domain"/>
    <property type="match status" value="1"/>
</dbReference>
<dbReference type="PANTHER" id="PTHR48073">
    <property type="entry name" value="O-SUCCINYLBENZOATE SYNTHASE-RELATED"/>
    <property type="match status" value="1"/>
</dbReference>
<dbReference type="EMBL" id="JAHESF010000009">
    <property type="protein sequence ID" value="MBT1697475.1"/>
    <property type="molecule type" value="Genomic_DNA"/>
</dbReference>